<dbReference type="Gene3D" id="1.10.287.130">
    <property type="match status" value="1"/>
</dbReference>
<dbReference type="SMART" id="SM00388">
    <property type="entry name" value="HisKA"/>
    <property type="match status" value="1"/>
</dbReference>
<evidence type="ECO:0000256" key="3">
    <source>
        <dbReference type="ARBA" id="ARBA00022553"/>
    </source>
</evidence>
<reference evidence="10 11" key="1">
    <citation type="journal article" date="2013" name="Genome Announc.">
        <title>Draft Genome Sequence of Desulfotignum phosphitoxidans DSM 13687 Strain FiPS-3.</title>
        <authorList>
            <person name="Poehlein A."/>
            <person name="Daniel R."/>
            <person name="Simeonova D.D."/>
        </authorList>
    </citation>
    <scope>NUCLEOTIDE SEQUENCE [LARGE SCALE GENOMIC DNA]</scope>
    <source>
        <strain evidence="10 11">DSM 13687</strain>
    </source>
</reference>
<comment type="catalytic activity">
    <reaction evidence="1">
        <text>ATP + protein L-histidine = ADP + protein N-phospho-L-histidine.</text>
        <dbReference type="EC" id="2.7.13.3"/>
    </reaction>
</comment>
<dbReference type="PATRIC" id="fig|1286635.3.peg.4637"/>
<keyword evidence="3 4" id="KW-0597">Phosphoprotein</keyword>
<dbReference type="Proteomes" id="UP000014216">
    <property type="component" value="Unassembled WGS sequence"/>
</dbReference>
<dbReference type="InterPro" id="IPR003661">
    <property type="entry name" value="HisK_dim/P_dom"/>
</dbReference>
<dbReference type="InterPro" id="IPR000700">
    <property type="entry name" value="PAS-assoc_C"/>
</dbReference>
<keyword evidence="6" id="KW-0472">Membrane</keyword>
<dbReference type="InterPro" id="IPR001610">
    <property type="entry name" value="PAC"/>
</dbReference>
<dbReference type="AlphaFoldDB" id="S0FQJ7"/>
<dbReference type="PROSITE" id="PS50110">
    <property type="entry name" value="RESPONSE_REGULATORY"/>
    <property type="match status" value="1"/>
</dbReference>
<dbReference type="PANTHER" id="PTHR43065">
    <property type="entry name" value="SENSOR HISTIDINE KINASE"/>
    <property type="match status" value="1"/>
</dbReference>
<dbReference type="SUPFAM" id="SSF55785">
    <property type="entry name" value="PYP-like sensor domain (PAS domain)"/>
    <property type="match status" value="1"/>
</dbReference>
<dbReference type="InterPro" id="IPR000014">
    <property type="entry name" value="PAS"/>
</dbReference>
<dbReference type="Gene3D" id="3.30.565.10">
    <property type="entry name" value="Histidine kinase-like ATPase, C-terminal domain"/>
    <property type="match status" value="1"/>
</dbReference>
<dbReference type="EMBL" id="APJX01000016">
    <property type="protein sequence ID" value="EMS77353.1"/>
    <property type="molecule type" value="Genomic_DNA"/>
</dbReference>
<protein>
    <recommendedName>
        <fullName evidence="2">histidine kinase</fullName>
        <ecNumber evidence="2">2.7.13.3</ecNumber>
    </recommendedName>
</protein>
<feature type="domain" description="PAC" evidence="9">
    <location>
        <begin position="268"/>
        <end position="320"/>
    </location>
</feature>
<dbReference type="PANTHER" id="PTHR43065:SF42">
    <property type="entry name" value="TWO-COMPONENT SENSOR PPRA"/>
    <property type="match status" value="1"/>
</dbReference>
<dbReference type="Gene3D" id="3.40.50.2300">
    <property type="match status" value="1"/>
</dbReference>
<dbReference type="Pfam" id="PF13426">
    <property type="entry name" value="PAS_9"/>
    <property type="match status" value="1"/>
</dbReference>
<dbReference type="Pfam" id="PF02518">
    <property type="entry name" value="HATPase_c"/>
    <property type="match status" value="1"/>
</dbReference>
<dbReference type="SUPFAM" id="SSF55874">
    <property type="entry name" value="ATPase domain of HSP90 chaperone/DNA topoisomerase II/histidine kinase"/>
    <property type="match status" value="1"/>
</dbReference>
<dbReference type="InterPro" id="IPR035965">
    <property type="entry name" value="PAS-like_dom_sf"/>
</dbReference>
<dbReference type="PROSITE" id="PS50109">
    <property type="entry name" value="HIS_KIN"/>
    <property type="match status" value="1"/>
</dbReference>
<evidence type="ECO:0000259" key="8">
    <source>
        <dbReference type="PROSITE" id="PS50110"/>
    </source>
</evidence>
<dbReference type="SUPFAM" id="SSF52172">
    <property type="entry name" value="CheY-like"/>
    <property type="match status" value="1"/>
</dbReference>
<feature type="coiled-coil region" evidence="5">
    <location>
        <begin position="172"/>
        <end position="206"/>
    </location>
</feature>
<dbReference type="SMART" id="SM00448">
    <property type="entry name" value="REC"/>
    <property type="match status" value="1"/>
</dbReference>
<evidence type="ECO:0000256" key="5">
    <source>
        <dbReference type="SAM" id="Coils"/>
    </source>
</evidence>
<dbReference type="Pfam" id="PF00072">
    <property type="entry name" value="Response_reg"/>
    <property type="match status" value="1"/>
</dbReference>
<evidence type="ECO:0000259" key="7">
    <source>
        <dbReference type="PROSITE" id="PS50109"/>
    </source>
</evidence>
<evidence type="ECO:0000256" key="1">
    <source>
        <dbReference type="ARBA" id="ARBA00000085"/>
    </source>
</evidence>
<dbReference type="NCBIfam" id="TIGR00229">
    <property type="entry name" value="sensory_box"/>
    <property type="match status" value="1"/>
</dbReference>
<keyword evidence="6" id="KW-1133">Transmembrane helix</keyword>
<dbReference type="PRINTS" id="PR00344">
    <property type="entry name" value="BCTRLSENSOR"/>
</dbReference>
<keyword evidence="5" id="KW-0175">Coiled coil</keyword>
<evidence type="ECO:0000256" key="2">
    <source>
        <dbReference type="ARBA" id="ARBA00012438"/>
    </source>
</evidence>
<dbReference type="EC" id="2.7.13.3" evidence="2"/>
<proteinExistence type="predicted"/>
<feature type="transmembrane region" description="Helical" evidence="6">
    <location>
        <begin position="131"/>
        <end position="151"/>
    </location>
</feature>
<keyword evidence="11" id="KW-1185">Reference proteome</keyword>
<dbReference type="Gene3D" id="3.30.450.20">
    <property type="entry name" value="PAS domain"/>
    <property type="match status" value="1"/>
</dbReference>
<feature type="domain" description="Response regulatory" evidence="8">
    <location>
        <begin position="577"/>
        <end position="693"/>
    </location>
</feature>
<feature type="domain" description="Histidine kinase" evidence="7">
    <location>
        <begin position="333"/>
        <end position="556"/>
    </location>
</feature>
<dbReference type="InterPro" id="IPR004358">
    <property type="entry name" value="Sig_transdc_His_kin-like_C"/>
</dbReference>
<accession>S0FQJ7</accession>
<dbReference type="InterPro" id="IPR011006">
    <property type="entry name" value="CheY-like_superfamily"/>
</dbReference>
<evidence type="ECO:0000259" key="9">
    <source>
        <dbReference type="PROSITE" id="PS50113"/>
    </source>
</evidence>
<evidence type="ECO:0000256" key="6">
    <source>
        <dbReference type="SAM" id="Phobius"/>
    </source>
</evidence>
<dbReference type="OrthoDB" id="9806821at2"/>
<name>S0FQJ7_9BACT</name>
<comment type="caution">
    <text evidence="10">The sequence shown here is derived from an EMBL/GenBank/DDBJ whole genome shotgun (WGS) entry which is preliminary data.</text>
</comment>
<dbReference type="SMART" id="SM00387">
    <property type="entry name" value="HATPase_c"/>
    <property type="match status" value="1"/>
</dbReference>
<keyword evidence="10" id="KW-0418">Kinase</keyword>
<organism evidence="10 11">
    <name type="scientific">Desulfotignum phosphitoxidans DSM 13687</name>
    <dbReference type="NCBI Taxonomy" id="1286635"/>
    <lineage>
        <taxon>Bacteria</taxon>
        <taxon>Pseudomonadati</taxon>
        <taxon>Thermodesulfobacteriota</taxon>
        <taxon>Desulfobacteria</taxon>
        <taxon>Desulfobacterales</taxon>
        <taxon>Desulfobacteraceae</taxon>
        <taxon>Desulfotignum</taxon>
    </lineage>
</organism>
<feature type="modified residue" description="4-aspartylphosphate" evidence="4">
    <location>
        <position position="628"/>
    </location>
</feature>
<dbReference type="RefSeq" id="WP_006968597.1">
    <property type="nucleotide sequence ID" value="NZ_APJX01000016.1"/>
</dbReference>
<keyword evidence="6" id="KW-0812">Transmembrane</keyword>
<dbReference type="SMART" id="SM00086">
    <property type="entry name" value="PAC"/>
    <property type="match status" value="1"/>
</dbReference>
<dbReference type="InterPro" id="IPR036890">
    <property type="entry name" value="HATPase_C_sf"/>
</dbReference>
<dbReference type="InterPro" id="IPR005467">
    <property type="entry name" value="His_kinase_dom"/>
</dbReference>
<dbReference type="CDD" id="cd00130">
    <property type="entry name" value="PAS"/>
    <property type="match status" value="1"/>
</dbReference>
<dbReference type="GO" id="GO:0000155">
    <property type="term" value="F:phosphorelay sensor kinase activity"/>
    <property type="evidence" value="ECO:0007669"/>
    <property type="project" value="InterPro"/>
</dbReference>
<dbReference type="InterPro" id="IPR003594">
    <property type="entry name" value="HATPase_dom"/>
</dbReference>
<dbReference type="PROSITE" id="PS50113">
    <property type="entry name" value="PAC"/>
    <property type="match status" value="1"/>
</dbReference>
<sequence>MIRKNNTAVAAILLVVLFGTLVFIHEVRVREKAHQGIAVHADIVANALWNHNKEGVSQYLMLAAKLENYASVMVMDTRGNVFQKVSGISAGILDRFFSPLKLVPRQTLVSPVRYDDKIIGTLQAVWVCNTIYFDAILLVILVMVFVIFLLYTRVVNEKKMLENRVAHRTGELSELNKHLQKEIEEHKAAKQALEKSEERYRAYFEENIAGAYISTPLGRLIDCNRKYLDIFGFENKYQALNTPITDIYSRREERRQFLDTLVENRKVSAYETKFRKTDGSLIHLIENAAAVFDENGRLDHIRGFLLDVTEKHHLELQLLQTQKMESIGRLAGGIAHDFNNMLNVILGHADLALDKLDSSAPLYNHVQQIRNAATHSADITRQLLAFARKQTISPRVLDLNRTVEGMLTMLRRLLGEDIDLVWEPGDNPGAVQMDPSQIHQILANLCVNARDAIKDVGHITIKTQTKVFYEQEDSDLSGVIPGEFVRLRVTDDGCGMDQHTLDNLFDPFFTTKEVGKGTGLGLSTVYGIVKQNQGFIHVDSRPGKGATFDIFLPRYKDAVVTSKKESPENIPAGNGETILVVEDETAILELLQTMLEQLKYTVLAETSPQAALDLAKTCHGKIHLLITDVVMPEMNGRDLARQMTALYPKIRLLFMSGYTDNIIAGQAGEIPQTSFIQKPFSMQDIAGKVHDILTGS</sequence>
<dbReference type="InterPro" id="IPR036097">
    <property type="entry name" value="HisK_dim/P_sf"/>
</dbReference>
<dbReference type="SUPFAM" id="SSF47384">
    <property type="entry name" value="Homodimeric domain of signal transducing histidine kinase"/>
    <property type="match status" value="1"/>
</dbReference>
<gene>
    <name evidence="10" type="ORF">Dpo_16c00060</name>
</gene>
<evidence type="ECO:0000313" key="11">
    <source>
        <dbReference type="Proteomes" id="UP000014216"/>
    </source>
</evidence>
<dbReference type="CDD" id="cd00082">
    <property type="entry name" value="HisKA"/>
    <property type="match status" value="1"/>
</dbReference>
<evidence type="ECO:0000313" key="10">
    <source>
        <dbReference type="EMBL" id="EMS77353.1"/>
    </source>
</evidence>
<dbReference type="InterPro" id="IPR001789">
    <property type="entry name" value="Sig_transdc_resp-reg_receiver"/>
</dbReference>
<keyword evidence="10" id="KW-0808">Transferase</keyword>
<evidence type="ECO:0000256" key="4">
    <source>
        <dbReference type="PROSITE-ProRule" id="PRU00169"/>
    </source>
</evidence>